<reference evidence="1 4" key="3">
    <citation type="submission" date="2018-03" db="EMBL/GenBank/DDBJ databases">
        <title>Genomic Encyclopedia of Archaeal and Bacterial Type Strains, Phase II (KMG-II): from individual species to whole genera.</title>
        <authorList>
            <person name="Goeker M."/>
        </authorList>
    </citation>
    <scope>NUCLEOTIDE SEQUENCE [LARGE SCALE GENOMIC DNA]</scope>
    <source>
        <strain evidence="1 4">DSM 17797</strain>
    </source>
</reference>
<sequence>MPRTDVFNNYSQRVRIAPNKSVISLFRFSRKGILWVSPCYRLYKLVRLIPYQLSLYNPIATKVAIGLYMNMLEIIYSLVFLFKIEPMPLLIFCTASIPLFKGSPEKSLYFSLVMLSAYCCG</sequence>
<dbReference type="EMBL" id="FQWO01000005">
    <property type="protein sequence ID" value="SHG90292.1"/>
    <property type="molecule type" value="Genomic_DNA"/>
</dbReference>
<dbReference type="EMBL" id="PVUB01000005">
    <property type="protein sequence ID" value="PRZ23323.1"/>
    <property type="molecule type" value="Genomic_DNA"/>
</dbReference>
<reference evidence="2" key="2">
    <citation type="submission" date="2016-11" db="EMBL/GenBank/DDBJ databases">
        <authorList>
            <person name="Jaros S."/>
            <person name="Januszkiewicz K."/>
            <person name="Wedrychowicz H."/>
        </authorList>
    </citation>
    <scope>NUCLEOTIDE SEQUENCE [LARGE SCALE GENOMIC DNA]</scope>
    <source>
        <strain evidence="2">DSM 19729</strain>
    </source>
</reference>
<dbReference type="AlphaFoldDB" id="A0A1M5NLA7"/>
<keyword evidence="4" id="KW-1185">Reference proteome</keyword>
<evidence type="ECO:0000313" key="4">
    <source>
        <dbReference type="Proteomes" id="UP000237771"/>
    </source>
</evidence>
<proteinExistence type="predicted"/>
<dbReference type="Proteomes" id="UP000184384">
    <property type="component" value="Unassembled WGS sequence"/>
</dbReference>
<evidence type="ECO:0000313" key="2">
    <source>
        <dbReference type="EMBL" id="SHG90292.1"/>
    </source>
</evidence>
<evidence type="ECO:0000313" key="3">
    <source>
        <dbReference type="Proteomes" id="UP000184384"/>
    </source>
</evidence>
<dbReference type="Proteomes" id="UP000237771">
    <property type="component" value="Unassembled WGS sequence"/>
</dbReference>
<gene>
    <name evidence="1" type="ORF">BC624_10545</name>
    <name evidence="2" type="ORF">SAMN05443373_10545</name>
</gene>
<reference evidence="3" key="1">
    <citation type="submission" date="2016-11" db="EMBL/GenBank/DDBJ databases">
        <authorList>
            <person name="Varghese N."/>
            <person name="Submissions S."/>
        </authorList>
    </citation>
    <scope>NUCLEOTIDE SEQUENCE [LARGE SCALE GENOMIC DNA]</scope>
    <source>
        <strain evidence="3">DSM 19729</strain>
    </source>
</reference>
<evidence type="ECO:0000313" key="1">
    <source>
        <dbReference type="EMBL" id="PRZ23323.1"/>
    </source>
</evidence>
<name>A0A1M5NLA7_9FLAO</name>
<protein>
    <submittedName>
        <fullName evidence="2">Uncharacterized protein</fullName>
    </submittedName>
</protein>
<accession>A0A1M5NLA7</accession>
<dbReference type="STRING" id="280093.SAMN05443373_10545"/>
<organism evidence="2 3">
    <name type="scientific">Flavobacterium granuli</name>
    <dbReference type="NCBI Taxonomy" id="280093"/>
    <lineage>
        <taxon>Bacteria</taxon>
        <taxon>Pseudomonadati</taxon>
        <taxon>Bacteroidota</taxon>
        <taxon>Flavobacteriia</taxon>
        <taxon>Flavobacteriales</taxon>
        <taxon>Flavobacteriaceae</taxon>
        <taxon>Flavobacterium</taxon>
    </lineage>
</organism>